<dbReference type="InterPro" id="IPR036034">
    <property type="entry name" value="PDZ_sf"/>
</dbReference>
<evidence type="ECO:0000313" key="4">
    <source>
        <dbReference type="Proteomes" id="UP000651050"/>
    </source>
</evidence>
<protein>
    <recommendedName>
        <fullName evidence="2">Tail specific protease domain-containing protein</fullName>
    </recommendedName>
</protein>
<gene>
    <name evidence="3" type="ORF">I5803_20200</name>
</gene>
<feature type="domain" description="Tail specific protease" evidence="2">
    <location>
        <begin position="179"/>
        <end position="381"/>
    </location>
</feature>
<dbReference type="RefSeq" id="WP_196988104.1">
    <property type="nucleotide sequence ID" value="NZ_JADWYS010000001.1"/>
</dbReference>
<dbReference type="EMBL" id="JADWYS010000001">
    <property type="protein sequence ID" value="MBG9390363.1"/>
    <property type="molecule type" value="Genomic_DNA"/>
</dbReference>
<dbReference type="SUPFAM" id="SSF52096">
    <property type="entry name" value="ClpP/crotonase"/>
    <property type="match status" value="1"/>
</dbReference>
<dbReference type="PANTHER" id="PTHR32060">
    <property type="entry name" value="TAIL-SPECIFIC PROTEASE"/>
    <property type="match status" value="1"/>
</dbReference>
<dbReference type="GO" id="GO:0007165">
    <property type="term" value="P:signal transduction"/>
    <property type="evidence" value="ECO:0007669"/>
    <property type="project" value="TreeGrafter"/>
</dbReference>
<dbReference type="GO" id="GO:0004175">
    <property type="term" value="F:endopeptidase activity"/>
    <property type="evidence" value="ECO:0007669"/>
    <property type="project" value="TreeGrafter"/>
</dbReference>
<dbReference type="Gene3D" id="3.30.750.170">
    <property type="match status" value="1"/>
</dbReference>
<keyword evidence="4" id="KW-1185">Reference proteome</keyword>
<dbReference type="PANTHER" id="PTHR32060:SF30">
    <property type="entry name" value="CARBOXY-TERMINAL PROCESSING PROTEASE CTPA"/>
    <property type="match status" value="1"/>
</dbReference>
<organism evidence="3 4">
    <name type="scientific">Caenimonas aquaedulcis</name>
    <dbReference type="NCBI Taxonomy" id="2793270"/>
    <lineage>
        <taxon>Bacteria</taxon>
        <taxon>Pseudomonadati</taxon>
        <taxon>Pseudomonadota</taxon>
        <taxon>Betaproteobacteria</taxon>
        <taxon>Burkholderiales</taxon>
        <taxon>Comamonadaceae</taxon>
        <taxon>Caenimonas</taxon>
    </lineage>
</organism>
<dbReference type="Proteomes" id="UP000651050">
    <property type="component" value="Unassembled WGS sequence"/>
</dbReference>
<proteinExistence type="predicted"/>
<feature type="chain" id="PRO_5037576137" description="Tail specific protease domain-containing protein" evidence="1">
    <location>
        <begin position="22"/>
        <end position="436"/>
    </location>
</feature>
<dbReference type="PROSITE" id="PS51257">
    <property type="entry name" value="PROKAR_LIPOPROTEIN"/>
    <property type="match status" value="1"/>
</dbReference>
<dbReference type="GO" id="GO:0008236">
    <property type="term" value="F:serine-type peptidase activity"/>
    <property type="evidence" value="ECO:0007669"/>
    <property type="project" value="InterPro"/>
</dbReference>
<comment type="caution">
    <text evidence="3">The sequence shown here is derived from an EMBL/GenBank/DDBJ whole genome shotgun (WGS) entry which is preliminary data.</text>
</comment>
<evidence type="ECO:0000259" key="2">
    <source>
        <dbReference type="SMART" id="SM00245"/>
    </source>
</evidence>
<reference evidence="3" key="1">
    <citation type="submission" date="2020-11" db="EMBL/GenBank/DDBJ databases">
        <title>Bacterial whole genome sequence for Caenimonas sp. DR4.4.</title>
        <authorList>
            <person name="Le V."/>
            <person name="Ko S.-R."/>
            <person name="Ahn C.-Y."/>
            <person name="Oh H.-M."/>
        </authorList>
    </citation>
    <scope>NUCLEOTIDE SEQUENCE</scope>
    <source>
        <strain evidence="3">DR4.4</strain>
    </source>
</reference>
<dbReference type="InterPro" id="IPR005151">
    <property type="entry name" value="Tail-specific_protease"/>
</dbReference>
<dbReference type="AlphaFoldDB" id="A0A931MJ36"/>
<dbReference type="GO" id="GO:0006508">
    <property type="term" value="P:proteolysis"/>
    <property type="evidence" value="ECO:0007669"/>
    <property type="project" value="InterPro"/>
</dbReference>
<dbReference type="InterPro" id="IPR029045">
    <property type="entry name" value="ClpP/crotonase-like_dom_sf"/>
</dbReference>
<keyword evidence="1" id="KW-0732">Signal</keyword>
<dbReference type="Gene3D" id="3.90.226.10">
    <property type="entry name" value="2-enoyl-CoA Hydratase, Chain A, domain 1"/>
    <property type="match status" value="1"/>
</dbReference>
<dbReference type="SUPFAM" id="SSF50156">
    <property type="entry name" value="PDZ domain-like"/>
    <property type="match status" value="1"/>
</dbReference>
<dbReference type="Gene3D" id="2.30.42.10">
    <property type="match status" value="1"/>
</dbReference>
<feature type="signal peptide" evidence="1">
    <location>
        <begin position="1"/>
        <end position="21"/>
    </location>
</feature>
<sequence>MKWLMLAALSLLLQACGGSSGPDAPTAASDACSVAQQRASLRAYMQDHYYWYPQLRTPDESAASMDAYFQSMLFTPTDRFSFAESTAAHNALFTEGRRVGYGYALAWADASRTVLRVRNTEPASPVARAGLMRGDTILSIDGFGAQDIAAGALAIVNTPGVHRIFNIIDGAGRPRTLDVESGDFALTPVAATAIFDITRNGVPVKVGYIDYSQFVGYSVPALNLAFTRFNLAGIGELILDLRYNGGGSVATSRDLASMIGGARTAGELYAYLRFNDKQASATQQVRFKTSADDFAQPLPQGLPRVVVIGSEATASASELLVNGLRPFVDVVLVGATTYGKPYGFVPHDDCGITYNAVEFECLNALGVGGFTAGFAPDCPAADDLDHQLGDANENRTRVALDYLATGSCGATQARAAKRPTAPGVFGESSPPGMFPH</sequence>
<evidence type="ECO:0000256" key="1">
    <source>
        <dbReference type="SAM" id="SignalP"/>
    </source>
</evidence>
<dbReference type="Pfam" id="PF18294">
    <property type="entry name" value="Pept_S41_N"/>
    <property type="match status" value="1"/>
</dbReference>
<dbReference type="CDD" id="cd07561">
    <property type="entry name" value="Peptidase_S41_CPP_like"/>
    <property type="match status" value="1"/>
</dbReference>
<dbReference type="Pfam" id="PF03572">
    <property type="entry name" value="Peptidase_S41"/>
    <property type="match status" value="1"/>
</dbReference>
<dbReference type="GO" id="GO:0030288">
    <property type="term" value="C:outer membrane-bounded periplasmic space"/>
    <property type="evidence" value="ECO:0007669"/>
    <property type="project" value="TreeGrafter"/>
</dbReference>
<dbReference type="InterPro" id="IPR041613">
    <property type="entry name" value="Pept_S41_N"/>
</dbReference>
<accession>A0A931MJ36</accession>
<dbReference type="SMART" id="SM00245">
    <property type="entry name" value="TSPc"/>
    <property type="match status" value="1"/>
</dbReference>
<name>A0A931MJ36_9BURK</name>
<evidence type="ECO:0000313" key="3">
    <source>
        <dbReference type="EMBL" id="MBG9390363.1"/>
    </source>
</evidence>